<accession>A0ABS7CUL2</accession>
<dbReference type="Proteomes" id="UP000813018">
    <property type="component" value="Unassembled WGS sequence"/>
</dbReference>
<sequence length="64" mass="6414">MPEPPKPVITGGGVERQTPEITVTGEDAADILLPVGVTVAVITSLAANPVKAQVPVALTTVQVG</sequence>
<name>A0ABS7CUL2_9BACT</name>
<comment type="caution">
    <text evidence="1">The sequence shown here is derived from an EMBL/GenBank/DDBJ whole genome shotgun (WGS) entry which is preliminary data.</text>
</comment>
<gene>
    <name evidence="1" type="ORF">K0O23_10710</name>
</gene>
<protein>
    <submittedName>
        <fullName evidence="1">Uncharacterized protein</fullName>
    </submittedName>
</protein>
<reference evidence="1 2" key="1">
    <citation type="journal article" date="2016" name="Int. J. Syst. Evol. Microbiol.">
        <title>Pontibacter aydingkolensis sp. nov., isolated from soil of a salt lake.</title>
        <authorList>
            <person name="Osman G."/>
            <person name="Zhang T."/>
            <person name="Lou K."/>
            <person name="Gao Y."/>
            <person name="Chang W."/>
            <person name="Lin Q."/>
            <person name="Yang H.M."/>
            <person name="Huo X.D."/>
            <person name="Wang N."/>
        </authorList>
    </citation>
    <scope>NUCLEOTIDE SEQUENCE [LARGE SCALE GENOMIC DNA]</scope>
    <source>
        <strain evidence="1 2">KACC 19255</strain>
    </source>
</reference>
<dbReference type="EMBL" id="JAHYXK010000007">
    <property type="protein sequence ID" value="MBW7467541.1"/>
    <property type="molecule type" value="Genomic_DNA"/>
</dbReference>
<proteinExistence type="predicted"/>
<keyword evidence="2" id="KW-1185">Reference proteome</keyword>
<organism evidence="1 2">
    <name type="scientific">Pontibacter aydingkolensis</name>
    <dbReference type="NCBI Taxonomy" id="1911536"/>
    <lineage>
        <taxon>Bacteria</taxon>
        <taxon>Pseudomonadati</taxon>
        <taxon>Bacteroidota</taxon>
        <taxon>Cytophagia</taxon>
        <taxon>Cytophagales</taxon>
        <taxon>Hymenobacteraceae</taxon>
        <taxon>Pontibacter</taxon>
    </lineage>
</organism>
<dbReference type="RefSeq" id="WP_219877411.1">
    <property type="nucleotide sequence ID" value="NZ_JAHYXK010000007.1"/>
</dbReference>
<evidence type="ECO:0000313" key="2">
    <source>
        <dbReference type="Proteomes" id="UP000813018"/>
    </source>
</evidence>
<evidence type="ECO:0000313" key="1">
    <source>
        <dbReference type="EMBL" id="MBW7467541.1"/>
    </source>
</evidence>